<dbReference type="AlphaFoldDB" id="A0A8J8ND74"/>
<accession>A0A8J8ND74</accession>
<reference evidence="1" key="1">
    <citation type="submission" date="2019-06" db="EMBL/GenBank/DDBJ databases">
        <authorList>
            <person name="Zheng W."/>
        </authorList>
    </citation>
    <scope>NUCLEOTIDE SEQUENCE</scope>
    <source>
        <strain evidence="1">QDHG01</strain>
    </source>
</reference>
<sequence>MLIDKELDTLRTSLKKERGQLTQSDGLKYFIVIYMRQNLISVTGNMNLSQEMQYVLQSESYPIVDKVYSILEK</sequence>
<organism evidence="1 2">
    <name type="scientific">Halteria grandinella</name>
    <dbReference type="NCBI Taxonomy" id="5974"/>
    <lineage>
        <taxon>Eukaryota</taxon>
        <taxon>Sar</taxon>
        <taxon>Alveolata</taxon>
        <taxon>Ciliophora</taxon>
        <taxon>Intramacronucleata</taxon>
        <taxon>Spirotrichea</taxon>
        <taxon>Stichotrichia</taxon>
        <taxon>Sporadotrichida</taxon>
        <taxon>Halteriidae</taxon>
        <taxon>Halteria</taxon>
    </lineage>
</organism>
<dbReference type="Proteomes" id="UP000785679">
    <property type="component" value="Unassembled WGS sequence"/>
</dbReference>
<evidence type="ECO:0000313" key="2">
    <source>
        <dbReference type="Proteomes" id="UP000785679"/>
    </source>
</evidence>
<keyword evidence="2" id="KW-1185">Reference proteome</keyword>
<evidence type="ECO:0000313" key="1">
    <source>
        <dbReference type="EMBL" id="TNV72833.1"/>
    </source>
</evidence>
<dbReference type="EMBL" id="RRYP01020758">
    <property type="protein sequence ID" value="TNV72833.1"/>
    <property type="molecule type" value="Genomic_DNA"/>
</dbReference>
<gene>
    <name evidence="1" type="ORF">FGO68_gene8336</name>
</gene>
<comment type="caution">
    <text evidence="1">The sequence shown here is derived from an EMBL/GenBank/DDBJ whole genome shotgun (WGS) entry which is preliminary data.</text>
</comment>
<name>A0A8J8ND74_HALGN</name>
<proteinExistence type="predicted"/>
<protein>
    <submittedName>
        <fullName evidence="1">Uncharacterized protein</fullName>
    </submittedName>
</protein>